<dbReference type="PROSITE" id="PS50035">
    <property type="entry name" value="PLD"/>
    <property type="match status" value="2"/>
</dbReference>
<dbReference type="EMBL" id="CP003703">
    <property type="protein sequence ID" value="AFN64823.1"/>
    <property type="molecule type" value="Genomic_DNA"/>
</dbReference>
<accession>I6Z5K4</accession>
<dbReference type="GO" id="GO:0030572">
    <property type="term" value="F:phosphatidyltransferase activity"/>
    <property type="evidence" value="ECO:0007669"/>
    <property type="project" value="UniProtKB-ARBA"/>
</dbReference>
<dbReference type="GO" id="GO:0032049">
    <property type="term" value="P:cardiolipin biosynthetic process"/>
    <property type="evidence" value="ECO:0007669"/>
    <property type="project" value="UniProtKB-ARBA"/>
</dbReference>
<name>I6Z5K4_MYCWM</name>
<evidence type="ECO:0000313" key="2">
    <source>
        <dbReference type="EMBL" id="AFN64823.1"/>
    </source>
</evidence>
<dbReference type="KEGG" id="mwe:WEN_00065"/>
<evidence type="ECO:0000259" key="1">
    <source>
        <dbReference type="PROSITE" id="PS50035"/>
    </source>
</evidence>
<dbReference type="STRING" id="1197325.WEN_00065"/>
<feature type="domain" description="PLD phosphodiesterase" evidence="1">
    <location>
        <begin position="351"/>
        <end position="378"/>
    </location>
</feature>
<dbReference type="InterPro" id="IPR001736">
    <property type="entry name" value="PLipase_D/transphosphatidylase"/>
</dbReference>
<dbReference type="Gene3D" id="3.30.870.10">
    <property type="entry name" value="Endonuclease Chain A"/>
    <property type="match status" value="2"/>
</dbReference>
<reference evidence="2 3" key="1">
    <citation type="journal article" date="2012" name="J. Bacteriol.">
        <title>Complete genome sequence of Mycoplasma wenyonii strain Massachusetts.</title>
        <authorList>
            <person name="Dos Santos A.P."/>
            <person name="Guimaraes A.M."/>
            <person name="do Nascimento N.C."/>
            <person name="Sanmiguel P.J."/>
            <person name="Messick J.B."/>
        </authorList>
    </citation>
    <scope>NUCLEOTIDE SEQUENCE [LARGE SCALE GENOMIC DNA]</scope>
    <source>
        <strain evidence="2 3">Massachusetts</strain>
    </source>
</reference>
<dbReference type="PATRIC" id="fig|1197325.3.peg.14"/>
<organism evidence="2 3">
    <name type="scientific">Mycoplasma wenyonii (strain Massachusetts)</name>
    <name type="common">Eperythrozoon wenyonii</name>
    <dbReference type="NCBI Taxonomy" id="1197325"/>
    <lineage>
        <taxon>Bacteria</taxon>
        <taxon>Bacillati</taxon>
        <taxon>Mycoplasmatota</taxon>
        <taxon>Mollicutes</taxon>
        <taxon>Mycoplasmataceae</taxon>
        <taxon>Mycoplasma</taxon>
    </lineage>
</organism>
<dbReference type="AlphaFoldDB" id="I6Z5K4"/>
<keyword evidence="3" id="KW-1185">Reference proteome</keyword>
<dbReference type="SMART" id="SM00155">
    <property type="entry name" value="PLDc"/>
    <property type="match status" value="2"/>
</dbReference>
<evidence type="ECO:0000313" key="3">
    <source>
        <dbReference type="Proteomes" id="UP000009005"/>
    </source>
</evidence>
<dbReference type="RefSeq" id="WP_014849533.1">
    <property type="nucleotide sequence ID" value="NC_018149.1"/>
</dbReference>
<proteinExistence type="predicted"/>
<dbReference type="Pfam" id="PF13091">
    <property type="entry name" value="PLDc_2"/>
    <property type="match status" value="2"/>
</dbReference>
<protein>
    <submittedName>
        <fullName evidence="2">Cardiolipin synthase</fullName>
    </submittedName>
</protein>
<feature type="domain" description="PLD phosphodiesterase" evidence="1">
    <location>
        <begin position="166"/>
        <end position="193"/>
    </location>
</feature>
<dbReference type="InterPro" id="IPR025202">
    <property type="entry name" value="PLD-like_dom"/>
</dbReference>
<dbReference type="Proteomes" id="UP000009005">
    <property type="component" value="Chromosome"/>
</dbReference>
<gene>
    <name evidence="2" type="ordered locus">WEN_00065</name>
</gene>
<dbReference type="PANTHER" id="PTHR21248">
    <property type="entry name" value="CARDIOLIPIN SYNTHASE"/>
    <property type="match status" value="1"/>
</dbReference>
<dbReference type="PANTHER" id="PTHR21248:SF22">
    <property type="entry name" value="PHOSPHOLIPASE D"/>
    <property type="match status" value="1"/>
</dbReference>
<dbReference type="CDD" id="cd09110">
    <property type="entry name" value="PLDc_CLS_1"/>
    <property type="match status" value="1"/>
</dbReference>
<sequence length="439" mass="51791">MDKVNSDLIGNYLKDLRRYQEYEKKFLTFNRAKEGLVLYSLKETDPNYSRLVQYNNLVGHRHLTQSNSAKVIENAKDFLFCIVQLIKKAKKFIHIEYYIFSEGYVLNYLLELLAQKIQEGVEVKLIIDHWGNYFKITKKTKKRIKALGIKCKIFNPLFTKNNELWWNFRNHNKLLVVDNQYALFGSCNISDEYFNITDKFFPTSELAILLEGEIVNSLNILFAFHWGLIPNKKEEKEWDMLMDSQHYFGFNYQEKGNLELQLVPSSPLLEERPIKTNLLNLILSAKKIIRFTTPYFYPPKDILNALKFVSSIGVRIQIILPKEADLKDKVLRVHRKLLSSFSSKNIEIYEYLGFNHEKVTIIDDEIVYFGTYNWDYRSLYLNFESAILIKDKELGEKMKILFLKRLKNSHLITPSDCSYKNKVLPNIFTSISKWCQLLA</sequence>
<dbReference type="HOGENOM" id="CLU_038053_1_2_14"/>
<dbReference type="SUPFAM" id="SSF56024">
    <property type="entry name" value="Phospholipase D/nuclease"/>
    <property type="match status" value="2"/>
</dbReference>
<dbReference type="CDD" id="cd09112">
    <property type="entry name" value="PLDc_CLS_2"/>
    <property type="match status" value="1"/>
</dbReference>